<evidence type="ECO:0000313" key="3">
    <source>
        <dbReference type="Proteomes" id="UP000447434"/>
    </source>
</evidence>
<keyword evidence="3" id="KW-1185">Reference proteome</keyword>
<evidence type="ECO:0000256" key="1">
    <source>
        <dbReference type="SAM" id="MobiDB-lite"/>
    </source>
</evidence>
<dbReference type="PROSITE" id="PS50108">
    <property type="entry name" value="CRIB"/>
    <property type="match status" value="1"/>
</dbReference>
<protein>
    <submittedName>
        <fullName evidence="2">Putative CRIB domain-containing protein</fullName>
    </submittedName>
</protein>
<dbReference type="InterPro" id="IPR000095">
    <property type="entry name" value="CRIB_dom"/>
</dbReference>
<dbReference type="PANTHER" id="PTHR46325:SF40">
    <property type="entry name" value="CRIB DOMAIN-CONTAINING PROTEIN"/>
    <property type="match status" value="1"/>
</dbReference>
<dbReference type="Proteomes" id="UP000447434">
    <property type="component" value="Chromosome 21"/>
</dbReference>
<dbReference type="AlphaFoldDB" id="A0A6A4NK33"/>
<feature type="region of interest" description="Disordered" evidence="1">
    <location>
        <begin position="54"/>
        <end position="207"/>
    </location>
</feature>
<gene>
    <name evidence="2" type="ORF">Lalb_Chr21g0312141</name>
</gene>
<reference evidence="3" key="1">
    <citation type="journal article" date="2020" name="Nat. Commun.">
        <title>Genome sequence of the cluster root forming white lupin.</title>
        <authorList>
            <person name="Hufnagel B."/>
            <person name="Marques A."/>
            <person name="Soriano A."/>
            <person name="Marques L."/>
            <person name="Divol F."/>
            <person name="Doumas P."/>
            <person name="Sallet E."/>
            <person name="Mancinotti D."/>
            <person name="Carrere S."/>
            <person name="Marande W."/>
            <person name="Arribat S."/>
            <person name="Keller J."/>
            <person name="Huneau C."/>
            <person name="Blein T."/>
            <person name="Aime D."/>
            <person name="Laguerre M."/>
            <person name="Taylor J."/>
            <person name="Schubert V."/>
            <person name="Nelson M."/>
            <person name="Geu-Flores F."/>
            <person name="Crespi M."/>
            <person name="Gallardo-Guerrero K."/>
            <person name="Delaux P.-M."/>
            <person name="Salse J."/>
            <person name="Berges H."/>
            <person name="Guyot R."/>
            <person name="Gouzy J."/>
            <person name="Peret B."/>
        </authorList>
    </citation>
    <scope>NUCLEOTIDE SEQUENCE [LARGE SCALE GENOMIC DNA]</scope>
    <source>
        <strain evidence="3">cv. Amiga</strain>
    </source>
</reference>
<feature type="compositionally biased region" description="Polar residues" evidence="1">
    <location>
        <begin position="110"/>
        <end position="128"/>
    </location>
</feature>
<comment type="caution">
    <text evidence="2">The sequence shown here is derived from an EMBL/GenBank/DDBJ whole genome shotgun (WGS) entry which is preliminary data.</text>
</comment>
<feature type="compositionally biased region" description="Polar residues" evidence="1">
    <location>
        <begin position="72"/>
        <end position="82"/>
    </location>
</feature>
<sequence>MTTSTTNVKGQVKSLLKGLRYISQRFDEHGGASDIQIGFPTDVKHLAHIGCDDSKAHKPSWMTEFKGPEDISSGSVSSNSTKPLEDNKGNSSKVEGGRHHSRRSKHSSKENQSNSPSREQNQDGSVSKNNRRHHRSSDSSESSRRHSRHSNNNESGTEDEKPLTSSTKHSHRRKSKTLEDKDGSVKRSSRTSRRGSKETSLTDSEVS</sequence>
<feature type="compositionally biased region" description="Basic and acidic residues" evidence="1">
    <location>
        <begin position="176"/>
        <end position="185"/>
    </location>
</feature>
<proteinExistence type="predicted"/>
<name>A0A6A4NK33_LUPAL</name>
<dbReference type="EMBL" id="WOCE01000021">
    <property type="protein sequence ID" value="KAE9589740.1"/>
    <property type="molecule type" value="Genomic_DNA"/>
</dbReference>
<organism evidence="2 3">
    <name type="scientific">Lupinus albus</name>
    <name type="common">White lupine</name>
    <name type="synonym">Lupinus termis</name>
    <dbReference type="NCBI Taxonomy" id="3870"/>
    <lineage>
        <taxon>Eukaryota</taxon>
        <taxon>Viridiplantae</taxon>
        <taxon>Streptophyta</taxon>
        <taxon>Embryophyta</taxon>
        <taxon>Tracheophyta</taxon>
        <taxon>Spermatophyta</taxon>
        <taxon>Magnoliopsida</taxon>
        <taxon>eudicotyledons</taxon>
        <taxon>Gunneridae</taxon>
        <taxon>Pentapetalae</taxon>
        <taxon>rosids</taxon>
        <taxon>fabids</taxon>
        <taxon>Fabales</taxon>
        <taxon>Fabaceae</taxon>
        <taxon>Papilionoideae</taxon>
        <taxon>50 kb inversion clade</taxon>
        <taxon>genistoids sensu lato</taxon>
        <taxon>core genistoids</taxon>
        <taxon>Genisteae</taxon>
        <taxon>Lupinus</taxon>
    </lineage>
</organism>
<dbReference type="PANTHER" id="PTHR46325">
    <property type="entry name" value="CRIB DOMAIN-CONTAINING PROTEIN RIC8"/>
    <property type="match status" value="1"/>
</dbReference>
<evidence type="ECO:0000313" key="2">
    <source>
        <dbReference type="EMBL" id="KAE9589740.1"/>
    </source>
</evidence>
<accession>A0A6A4NK33</accession>
<dbReference type="OrthoDB" id="4206278at2759"/>